<dbReference type="EMBL" id="CP014841">
    <property type="protein sequence ID" value="AND67830.1"/>
    <property type="molecule type" value="Genomic_DNA"/>
</dbReference>
<proteinExistence type="predicted"/>
<dbReference type="SUPFAM" id="SSF56784">
    <property type="entry name" value="HAD-like"/>
    <property type="match status" value="1"/>
</dbReference>
<evidence type="ECO:0008006" key="3">
    <source>
        <dbReference type="Google" id="ProtNLM"/>
    </source>
</evidence>
<protein>
    <recommendedName>
        <fullName evidence="3">HAD family hydrolase</fullName>
    </recommendedName>
</protein>
<dbReference type="PATRIC" id="fig|445710.3.peg.373"/>
<dbReference type="Gene3D" id="1.10.150.240">
    <property type="entry name" value="Putative phosphatase, domain 2"/>
    <property type="match status" value="1"/>
</dbReference>
<organism evidence="1 2">
    <name type="scientific">Dyella thiooxydans</name>
    <dbReference type="NCBI Taxonomy" id="445710"/>
    <lineage>
        <taxon>Bacteria</taxon>
        <taxon>Pseudomonadati</taxon>
        <taxon>Pseudomonadota</taxon>
        <taxon>Gammaproteobacteria</taxon>
        <taxon>Lysobacterales</taxon>
        <taxon>Rhodanobacteraceae</taxon>
        <taxon>Dyella</taxon>
    </lineage>
</organism>
<dbReference type="InterPro" id="IPR006439">
    <property type="entry name" value="HAD-SF_hydro_IA"/>
</dbReference>
<dbReference type="CDD" id="cd02603">
    <property type="entry name" value="HAD_sEH-N_like"/>
    <property type="match status" value="1"/>
</dbReference>
<dbReference type="PANTHER" id="PTHR43611">
    <property type="entry name" value="ALPHA-D-GLUCOSE 1-PHOSPHATE PHOSPHATASE"/>
    <property type="match status" value="1"/>
</dbReference>
<dbReference type="AlphaFoldDB" id="A0A160MXF1"/>
<keyword evidence="2" id="KW-1185">Reference proteome</keyword>
<dbReference type="Proteomes" id="UP000077255">
    <property type="component" value="Chromosome"/>
</dbReference>
<dbReference type="InterPro" id="IPR036412">
    <property type="entry name" value="HAD-like_sf"/>
</dbReference>
<name>A0A160MXF1_9GAMM</name>
<dbReference type="Pfam" id="PF00702">
    <property type="entry name" value="Hydrolase"/>
    <property type="match status" value="1"/>
</dbReference>
<dbReference type="STRING" id="445710.ATSB10_03760"/>
<dbReference type="SFLD" id="SFLDG01129">
    <property type="entry name" value="C1.5:_HAD__Beta-PGM__Phosphata"/>
    <property type="match status" value="1"/>
</dbReference>
<dbReference type="Gene3D" id="3.40.50.1000">
    <property type="entry name" value="HAD superfamily/HAD-like"/>
    <property type="match status" value="1"/>
</dbReference>
<dbReference type="RefSeq" id="WP_063670157.1">
    <property type="nucleotide sequence ID" value="NZ_CP014841.1"/>
</dbReference>
<sequence>MSSAAKSPFLPPSPDRAGSRVDTVVFDLGGVLVDWDPRYLYRSLFDDETTMERFLAEVCTPAWNLAQDAGRPWAEAVAGLSAEHPGYAEQIAAYRTRWLETLRGPIQPTVDLLARLRDEGVRLYALTNWSQETFPLARERFDFLGWFQGIVVSGEEKLIKPDPEIYHRLIRRYAIEPARTLYIDDSLKNVAAAEALGMHGWHFQGADGLRNRMQSLGLPV</sequence>
<dbReference type="SFLD" id="SFLDS00003">
    <property type="entry name" value="Haloacid_Dehalogenase"/>
    <property type="match status" value="1"/>
</dbReference>
<reference evidence="1 2" key="1">
    <citation type="submission" date="2016-02" db="EMBL/GenBank/DDBJ databases">
        <title>Complete genome sequencing and analysis of ATSB10, Dyella thiooxydans isolated from rhizosphere soil of sunflower (Helianthus annuus L.).</title>
        <authorList>
            <person name="Lee Y."/>
            <person name="Hwangbo K."/>
            <person name="Chung H."/>
            <person name="Yoo J."/>
            <person name="Kim K.Y."/>
            <person name="Sa T.M."/>
            <person name="Um Y."/>
            <person name="Madhaiyan M."/>
        </authorList>
    </citation>
    <scope>NUCLEOTIDE SEQUENCE [LARGE SCALE GENOMIC DNA]</scope>
    <source>
        <strain evidence="1 2">ATSB10</strain>
    </source>
</reference>
<dbReference type="InterPro" id="IPR023214">
    <property type="entry name" value="HAD_sf"/>
</dbReference>
<accession>A0A160MXF1</accession>
<dbReference type="OrthoDB" id="9797415at2"/>
<evidence type="ECO:0000313" key="1">
    <source>
        <dbReference type="EMBL" id="AND67830.1"/>
    </source>
</evidence>
<dbReference type="KEGG" id="dtx:ATSB10_03760"/>
<evidence type="ECO:0000313" key="2">
    <source>
        <dbReference type="Proteomes" id="UP000077255"/>
    </source>
</evidence>
<gene>
    <name evidence="1" type="ORF">ATSB10_03760</name>
</gene>
<dbReference type="InterPro" id="IPR023198">
    <property type="entry name" value="PGP-like_dom2"/>
</dbReference>
<dbReference type="PANTHER" id="PTHR43611:SF3">
    <property type="entry name" value="FLAVIN MONONUCLEOTIDE HYDROLASE 1, CHLOROPLATIC"/>
    <property type="match status" value="1"/>
</dbReference>
<dbReference type="NCBIfam" id="TIGR01509">
    <property type="entry name" value="HAD-SF-IA-v3"/>
    <property type="match status" value="1"/>
</dbReference>